<evidence type="ECO:0000256" key="3">
    <source>
        <dbReference type="SAM" id="Phobius"/>
    </source>
</evidence>
<dbReference type="InterPro" id="IPR038408">
    <property type="entry name" value="GNK2_sf"/>
</dbReference>
<dbReference type="PROSITE" id="PS51473">
    <property type="entry name" value="GNK2"/>
    <property type="match status" value="2"/>
</dbReference>
<evidence type="ECO:0000256" key="4">
    <source>
        <dbReference type="SAM" id="SignalP"/>
    </source>
</evidence>
<evidence type="ECO:0000313" key="7">
    <source>
        <dbReference type="Proteomes" id="UP001396334"/>
    </source>
</evidence>
<feature type="domain" description="Gnk2-homologous" evidence="5">
    <location>
        <begin position="28"/>
        <end position="134"/>
    </location>
</feature>
<gene>
    <name evidence="6" type="ORF">V6N11_049828</name>
</gene>
<keyword evidence="3" id="KW-1133">Transmembrane helix</keyword>
<dbReference type="CDD" id="cd23509">
    <property type="entry name" value="Gnk2-like"/>
    <property type="match status" value="2"/>
</dbReference>
<accession>A0ABR2T846</accession>
<proteinExistence type="predicted"/>
<keyword evidence="3" id="KW-0472">Membrane</keyword>
<sequence length="362" mass="40222">MDLLSCQFLSSSLAIAFLLTLTLAQQPPLRHFCLDTSGNFTQNTTYETNLNALLSSFSRNSPSNHGFYNFSSGQPGSDRVNAVALCRGDLNSSTSDCFDCINTANAELRNRCPYQREAIIWYDFCMFRYTNRTILGVVEFTPNFYMQNSNNVVDVVAFNQALGSLLDKLRSAAASGTSLGKFATGSERVTPFQTVFARVHCTNDLAEYGCRSCLSQVFVYIPRYLDGKQGGRISLPSCNLRFEIVRFYNLTAADIDTQSPLPSNQPTIAGDSSTSSRTIIIISVSTVAVCVLVIFSFIFIILRSRDRKLRRQKPAFVIYNRTPSAMQRSEDFNSGATASTQSRNDIASVSENELSITEMYPR</sequence>
<dbReference type="Gene3D" id="3.30.430.20">
    <property type="entry name" value="Gnk2 domain, C-X8-C-X2-C motif"/>
    <property type="match status" value="2"/>
</dbReference>
<evidence type="ECO:0000256" key="1">
    <source>
        <dbReference type="ARBA" id="ARBA00022729"/>
    </source>
</evidence>
<evidence type="ECO:0000313" key="6">
    <source>
        <dbReference type="EMBL" id="KAK9033642.1"/>
    </source>
</evidence>
<protein>
    <recommendedName>
        <fullName evidence="5">Gnk2-homologous domain-containing protein</fullName>
    </recommendedName>
</protein>
<feature type="signal peptide" evidence="4">
    <location>
        <begin position="1"/>
        <end position="24"/>
    </location>
</feature>
<dbReference type="InterPro" id="IPR002902">
    <property type="entry name" value="GNK2"/>
</dbReference>
<dbReference type="PANTHER" id="PTHR32099">
    <property type="entry name" value="CYSTEINE-RICH REPEAT SECRETORY PROTEIN"/>
    <property type="match status" value="1"/>
</dbReference>
<keyword evidence="3" id="KW-0812">Transmembrane</keyword>
<keyword evidence="7" id="KW-1185">Reference proteome</keyword>
<evidence type="ECO:0000256" key="2">
    <source>
        <dbReference type="ARBA" id="ARBA00022737"/>
    </source>
</evidence>
<comment type="caution">
    <text evidence="6">The sequence shown here is derived from an EMBL/GenBank/DDBJ whole genome shotgun (WGS) entry which is preliminary data.</text>
</comment>
<keyword evidence="2" id="KW-0677">Repeat</keyword>
<feature type="chain" id="PRO_5045833115" description="Gnk2-homologous domain-containing protein" evidence="4">
    <location>
        <begin position="25"/>
        <end position="362"/>
    </location>
</feature>
<feature type="domain" description="Gnk2-homologous" evidence="5">
    <location>
        <begin position="140"/>
        <end position="247"/>
    </location>
</feature>
<dbReference type="PANTHER" id="PTHR32099:SF51">
    <property type="entry name" value="CYSTEINE-RICH RECEPTOR-LIKE PROTEIN KINASE 25 ISOFORM X1"/>
    <property type="match status" value="1"/>
</dbReference>
<evidence type="ECO:0000259" key="5">
    <source>
        <dbReference type="PROSITE" id="PS51473"/>
    </source>
</evidence>
<organism evidence="6 7">
    <name type="scientific">Hibiscus sabdariffa</name>
    <name type="common">roselle</name>
    <dbReference type="NCBI Taxonomy" id="183260"/>
    <lineage>
        <taxon>Eukaryota</taxon>
        <taxon>Viridiplantae</taxon>
        <taxon>Streptophyta</taxon>
        <taxon>Embryophyta</taxon>
        <taxon>Tracheophyta</taxon>
        <taxon>Spermatophyta</taxon>
        <taxon>Magnoliopsida</taxon>
        <taxon>eudicotyledons</taxon>
        <taxon>Gunneridae</taxon>
        <taxon>Pentapetalae</taxon>
        <taxon>rosids</taxon>
        <taxon>malvids</taxon>
        <taxon>Malvales</taxon>
        <taxon>Malvaceae</taxon>
        <taxon>Malvoideae</taxon>
        <taxon>Hibiscus</taxon>
    </lineage>
</organism>
<dbReference type="EMBL" id="JBBPBN010000007">
    <property type="protein sequence ID" value="KAK9033642.1"/>
    <property type="molecule type" value="Genomic_DNA"/>
</dbReference>
<name>A0ABR2T846_9ROSI</name>
<reference evidence="6 7" key="1">
    <citation type="journal article" date="2024" name="G3 (Bethesda)">
        <title>Genome assembly of Hibiscus sabdariffa L. provides insights into metabolisms of medicinal natural products.</title>
        <authorList>
            <person name="Kim T."/>
        </authorList>
    </citation>
    <scope>NUCLEOTIDE SEQUENCE [LARGE SCALE GENOMIC DNA]</scope>
    <source>
        <strain evidence="6">TK-2024</strain>
        <tissue evidence="6">Old leaves</tissue>
    </source>
</reference>
<keyword evidence="1 4" id="KW-0732">Signal</keyword>
<feature type="transmembrane region" description="Helical" evidence="3">
    <location>
        <begin position="279"/>
        <end position="302"/>
    </location>
</feature>
<dbReference type="Pfam" id="PF01657">
    <property type="entry name" value="Stress-antifung"/>
    <property type="match status" value="2"/>
</dbReference>
<dbReference type="Proteomes" id="UP001396334">
    <property type="component" value="Unassembled WGS sequence"/>
</dbReference>